<sequence length="98" mass="11232">MAETKEQYAQQLKGWVERLEAGECGDCPCPKTKCHWHGNCRDCVRLHRMQGHHLPACLQFIIKDKIKALAATAELNTSDKPLRPDEFYEHAKKALSQE</sequence>
<organism evidence="1">
    <name type="scientific">marine sediment metagenome</name>
    <dbReference type="NCBI Taxonomy" id="412755"/>
    <lineage>
        <taxon>unclassified sequences</taxon>
        <taxon>metagenomes</taxon>
        <taxon>ecological metagenomes</taxon>
    </lineage>
</organism>
<dbReference type="EMBL" id="LAZR01000026">
    <property type="protein sequence ID" value="KKO03634.1"/>
    <property type="molecule type" value="Genomic_DNA"/>
</dbReference>
<dbReference type="AlphaFoldDB" id="A0A0F9YGT2"/>
<evidence type="ECO:0000313" key="1">
    <source>
        <dbReference type="EMBL" id="KKO03634.1"/>
    </source>
</evidence>
<protein>
    <submittedName>
        <fullName evidence="1">Uncharacterized protein</fullName>
    </submittedName>
</protein>
<reference evidence="1" key="1">
    <citation type="journal article" date="2015" name="Nature">
        <title>Complex archaea that bridge the gap between prokaryotes and eukaryotes.</title>
        <authorList>
            <person name="Spang A."/>
            <person name="Saw J.H."/>
            <person name="Jorgensen S.L."/>
            <person name="Zaremba-Niedzwiedzka K."/>
            <person name="Martijn J."/>
            <person name="Lind A.E."/>
            <person name="van Eijk R."/>
            <person name="Schleper C."/>
            <person name="Guy L."/>
            <person name="Ettema T.J."/>
        </authorList>
    </citation>
    <scope>NUCLEOTIDE SEQUENCE</scope>
</reference>
<gene>
    <name evidence="1" type="ORF">LCGC14_0095620</name>
</gene>
<accession>A0A0F9YGT2</accession>
<proteinExistence type="predicted"/>
<comment type="caution">
    <text evidence="1">The sequence shown here is derived from an EMBL/GenBank/DDBJ whole genome shotgun (WGS) entry which is preliminary data.</text>
</comment>
<name>A0A0F9YGT2_9ZZZZ</name>